<dbReference type="GO" id="GO:0016787">
    <property type="term" value="F:hydrolase activity"/>
    <property type="evidence" value="ECO:0007669"/>
    <property type="project" value="UniProtKB-KW"/>
</dbReference>
<comment type="caution">
    <text evidence="4">The sequence shown here is derived from an EMBL/GenBank/DDBJ whole genome shotgun (WGS) entry which is preliminary data.</text>
</comment>
<proteinExistence type="predicted"/>
<dbReference type="Gene3D" id="3.40.710.10">
    <property type="entry name" value="DD-peptidase/beta-lactamase superfamily"/>
    <property type="match status" value="1"/>
</dbReference>
<evidence type="ECO:0000313" key="4">
    <source>
        <dbReference type="EMBL" id="OMI05361.1"/>
    </source>
</evidence>
<dbReference type="InterPro" id="IPR001466">
    <property type="entry name" value="Beta-lactam-related"/>
</dbReference>
<keyword evidence="1" id="KW-0378">Hydrolase</keyword>
<gene>
    <name evidence="4" type="ORF">BW143_10905</name>
</gene>
<dbReference type="SUPFAM" id="SSF56601">
    <property type="entry name" value="beta-lactamase/transpeptidase-like"/>
    <property type="match status" value="1"/>
</dbReference>
<reference evidence="4 5" key="1">
    <citation type="submission" date="2017-01" db="EMBL/GenBank/DDBJ databases">
        <title>Bacillus phylogenomics.</title>
        <authorList>
            <person name="Dunlap C."/>
        </authorList>
    </citation>
    <scope>NUCLEOTIDE SEQUENCE [LARGE SCALE GENOMIC DNA]</scope>
    <source>
        <strain evidence="4 5">NRRL B-41282</strain>
    </source>
</reference>
<feature type="chain" id="PRO_5014201062" evidence="2">
    <location>
        <begin position="26"/>
        <end position="451"/>
    </location>
</feature>
<evidence type="ECO:0000256" key="1">
    <source>
        <dbReference type="ARBA" id="ARBA00022801"/>
    </source>
</evidence>
<dbReference type="OrthoDB" id="9770183at2"/>
<dbReference type="RefSeq" id="WP_076757808.1">
    <property type="nucleotide sequence ID" value="NZ_JARMMH010000007.1"/>
</dbReference>
<feature type="signal peptide" evidence="2">
    <location>
        <begin position="1"/>
        <end position="25"/>
    </location>
</feature>
<accession>A0A1R1S2Z1</accession>
<name>A0A1R1QL37_9BACI</name>
<dbReference type="EMBL" id="MTJL01000019">
    <property type="protein sequence ID" value="OMI05361.1"/>
    <property type="molecule type" value="Genomic_DNA"/>
</dbReference>
<organism evidence="4 5">
    <name type="scientific">Bacillus swezeyi</name>
    <dbReference type="NCBI Taxonomy" id="1925020"/>
    <lineage>
        <taxon>Bacteria</taxon>
        <taxon>Bacillati</taxon>
        <taxon>Bacillota</taxon>
        <taxon>Bacilli</taxon>
        <taxon>Bacillales</taxon>
        <taxon>Bacillaceae</taxon>
        <taxon>Bacillus</taxon>
    </lineage>
</organism>
<evidence type="ECO:0000313" key="5">
    <source>
        <dbReference type="Proteomes" id="UP000187367"/>
    </source>
</evidence>
<sequence length="451" mass="50401">MKKIIAGTITALLSLAFILPSPSPAQTVIAKDRQHQTYPVLKKAKNPEEAGFSSEKLKQVDRLIEQDVNKGFPGASLIVVKDGKIVKKEAYGYKQKYSGLTPLKHQKKMKPSTMFDLASNTKMYAVNYALQHLASRGTIDLNAKISHYIPCFKDLPEDIIKGKDRLRVIDLLHHTAGFPASWNYYDPQTAGKLYSQTRKKTLAFLSKTPLAYEPGTKQLYSDIDYMLLGVIIEKITGQRLDQYVEKQFYRPLGLRHTMFKPLQKGFKPSHFAATELMGNTRDGTVWFPNIRTYTLQGEVHDEKAFYSMGGISGHAGLFSTVDDMAVLLQVMLNGGGYGDRQLFNNTVISEFTKPSKTNAAYGLGWRLNGNTDMEWMFGKHASSKAYGHTGWTGTVTIIDPAYQLGIVLLTNKKHSQVIDPSKNPNQFEGDLYSTGKYGSVITAVYEALNNK</sequence>
<feature type="domain" description="Beta-lactamase-related" evidence="3">
    <location>
        <begin position="60"/>
        <end position="428"/>
    </location>
</feature>
<keyword evidence="2" id="KW-0732">Signal</keyword>
<evidence type="ECO:0000259" key="3">
    <source>
        <dbReference type="Pfam" id="PF00144"/>
    </source>
</evidence>
<dbReference type="InterPro" id="IPR050789">
    <property type="entry name" value="Diverse_Enzym_Activities"/>
</dbReference>
<dbReference type="PANTHER" id="PTHR43283">
    <property type="entry name" value="BETA-LACTAMASE-RELATED"/>
    <property type="match status" value="1"/>
</dbReference>
<dbReference type="AlphaFoldDB" id="A0A1R1QL37"/>
<dbReference type="Proteomes" id="UP000187367">
    <property type="component" value="Unassembled WGS sequence"/>
</dbReference>
<protein>
    <submittedName>
        <fullName evidence="4">Penicillin binding protein PBP4B</fullName>
    </submittedName>
</protein>
<dbReference type="InterPro" id="IPR012338">
    <property type="entry name" value="Beta-lactam/transpept-like"/>
</dbReference>
<dbReference type="Pfam" id="PF00144">
    <property type="entry name" value="Beta-lactamase"/>
    <property type="match status" value="1"/>
</dbReference>
<dbReference type="NCBIfam" id="NF002968">
    <property type="entry name" value="PRK03642.1"/>
    <property type="match status" value="1"/>
</dbReference>
<keyword evidence="5" id="KW-1185">Reference proteome</keyword>
<evidence type="ECO:0000256" key="2">
    <source>
        <dbReference type="SAM" id="SignalP"/>
    </source>
</evidence>
<dbReference type="PANTHER" id="PTHR43283:SF11">
    <property type="entry name" value="BETA-LACTAMASE-RELATED DOMAIN-CONTAINING PROTEIN"/>
    <property type="match status" value="1"/>
</dbReference>
<accession>A0A1R1QL37</accession>